<dbReference type="Proteomes" id="UP000254869">
    <property type="component" value="Unassembled WGS sequence"/>
</dbReference>
<evidence type="ECO:0000313" key="3">
    <source>
        <dbReference type="Proteomes" id="UP000254869"/>
    </source>
</evidence>
<dbReference type="CDD" id="cd01097">
    <property type="entry name" value="Tetrahydromethanopterin_reductase"/>
    <property type="match status" value="1"/>
</dbReference>
<protein>
    <submittedName>
        <fullName evidence="2">Alkanesulfonate monooxygenase SsuD/methylene tetrahydromethanopterin reductase-like flavin-dependent oxidoreductase (Luciferase family)</fullName>
    </submittedName>
</protein>
<dbReference type="RefSeq" id="WP_068003584.1">
    <property type="nucleotide sequence ID" value="NZ_QQBC01000009.1"/>
</dbReference>
<keyword evidence="3" id="KW-1185">Reference proteome</keyword>
<name>A0A370HZI9_9NOCA</name>
<dbReference type="GO" id="GO:0016705">
    <property type="term" value="F:oxidoreductase activity, acting on paired donors, with incorporation or reduction of molecular oxygen"/>
    <property type="evidence" value="ECO:0007669"/>
    <property type="project" value="InterPro"/>
</dbReference>
<sequence>MPISLGVSLPTVPSPGAMIGDIPALARHVEQLGLDAMWTADYLSPRGALLESTVALAAAAAVTTRVRLGFGVMLLALRQQAWAARQLGSLQYLSGNRIMLGVGTGVHRHEWSAAGSPFADRGRRTDLMLSALPDLLAGRPTALLTEPGAPTVTLEPAVPMPEIWVGGMSDRALRRVVEHGAGWLASLLTPAELATRAGALETMAADAGAPMPELATTVFAALGADAERRGRERVVRFLCGLTGLAESRVSPLVISGSPEKLAERLDDYLRAGARTFVVNLSGPDLPGQYDLLARTRELLG</sequence>
<organism evidence="2 3">
    <name type="scientific">Nocardia pseudobrasiliensis</name>
    <dbReference type="NCBI Taxonomy" id="45979"/>
    <lineage>
        <taxon>Bacteria</taxon>
        <taxon>Bacillati</taxon>
        <taxon>Actinomycetota</taxon>
        <taxon>Actinomycetes</taxon>
        <taxon>Mycobacteriales</taxon>
        <taxon>Nocardiaceae</taxon>
        <taxon>Nocardia</taxon>
    </lineage>
</organism>
<evidence type="ECO:0000259" key="1">
    <source>
        <dbReference type="Pfam" id="PF00296"/>
    </source>
</evidence>
<keyword evidence="2" id="KW-0503">Monooxygenase</keyword>
<reference evidence="2 3" key="1">
    <citation type="submission" date="2018-07" db="EMBL/GenBank/DDBJ databases">
        <title>Genomic Encyclopedia of Type Strains, Phase IV (KMG-IV): sequencing the most valuable type-strain genomes for metagenomic binning, comparative biology and taxonomic classification.</title>
        <authorList>
            <person name="Goeker M."/>
        </authorList>
    </citation>
    <scope>NUCLEOTIDE SEQUENCE [LARGE SCALE GENOMIC DNA]</scope>
    <source>
        <strain evidence="2 3">DSM 44290</strain>
    </source>
</reference>
<dbReference type="EMBL" id="QQBC01000009">
    <property type="protein sequence ID" value="RDI63888.1"/>
    <property type="molecule type" value="Genomic_DNA"/>
</dbReference>
<dbReference type="InterPro" id="IPR036661">
    <property type="entry name" value="Luciferase-like_sf"/>
</dbReference>
<evidence type="ECO:0000313" key="2">
    <source>
        <dbReference type="EMBL" id="RDI63888.1"/>
    </source>
</evidence>
<dbReference type="InterPro" id="IPR051260">
    <property type="entry name" value="Diverse_substr_monoxygenases"/>
</dbReference>
<dbReference type="PANTHER" id="PTHR30011">
    <property type="entry name" value="ALKANESULFONATE MONOOXYGENASE-RELATED"/>
    <property type="match status" value="1"/>
</dbReference>
<feature type="domain" description="Luciferase-like" evidence="1">
    <location>
        <begin position="17"/>
        <end position="238"/>
    </location>
</feature>
<dbReference type="Pfam" id="PF00296">
    <property type="entry name" value="Bac_luciferase"/>
    <property type="match status" value="1"/>
</dbReference>
<dbReference type="InterPro" id="IPR011251">
    <property type="entry name" value="Luciferase-like_dom"/>
</dbReference>
<dbReference type="Gene3D" id="3.20.20.30">
    <property type="entry name" value="Luciferase-like domain"/>
    <property type="match status" value="1"/>
</dbReference>
<keyword evidence="2" id="KW-0560">Oxidoreductase</keyword>
<accession>A0A370HZI9</accession>
<comment type="caution">
    <text evidence="2">The sequence shown here is derived from an EMBL/GenBank/DDBJ whole genome shotgun (WGS) entry which is preliminary data.</text>
</comment>
<dbReference type="STRING" id="1210086.GCA_001613105_05448"/>
<gene>
    <name evidence="2" type="ORF">DFR76_109228</name>
</gene>
<dbReference type="AlphaFoldDB" id="A0A370HZI9"/>
<dbReference type="PANTHER" id="PTHR30011:SF32">
    <property type="entry name" value="CONSERVED PROTEIN"/>
    <property type="match status" value="1"/>
</dbReference>
<dbReference type="SUPFAM" id="SSF51679">
    <property type="entry name" value="Bacterial luciferase-like"/>
    <property type="match status" value="1"/>
</dbReference>
<proteinExistence type="predicted"/>
<dbReference type="GO" id="GO:0004497">
    <property type="term" value="F:monooxygenase activity"/>
    <property type="evidence" value="ECO:0007669"/>
    <property type="project" value="UniProtKB-KW"/>
</dbReference>